<accession>A0AAN8FGI6</accession>
<dbReference type="Proteomes" id="UP001331761">
    <property type="component" value="Unassembled WGS sequence"/>
</dbReference>
<comment type="caution">
    <text evidence="1">The sequence shown here is derived from an EMBL/GenBank/DDBJ whole genome shotgun (WGS) entry which is preliminary data.</text>
</comment>
<proteinExistence type="predicted"/>
<evidence type="ECO:0000313" key="2">
    <source>
        <dbReference type="Proteomes" id="UP001331761"/>
    </source>
</evidence>
<dbReference type="AlphaFoldDB" id="A0AAN8FGI6"/>
<protein>
    <submittedName>
        <fullName evidence="1">Uncharacterized protein</fullName>
    </submittedName>
</protein>
<gene>
    <name evidence="1" type="ORF">GCK32_015661</name>
</gene>
<evidence type="ECO:0000313" key="1">
    <source>
        <dbReference type="EMBL" id="KAK5973662.1"/>
    </source>
</evidence>
<reference evidence="1 2" key="1">
    <citation type="submission" date="2019-10" db="EMBL/GenBank/DDBJ databases">
        <title>Assembly and Annotation for the nematode Trichostrongylus colubriformis.</title>
        <authorList>
            <person name="Martin J."/>
        </authorList>
    </citation>
    <scope>NUCLEOTIDE SEQUENCE [LARGE SCALE GENOMIC DNA]</scope>
    <source>
        <strain evidence="1">G859</strain>
        <tissue evidence="1">Whole worm</tissue>
    </source>
</reference>
<sequence length="51" mass="6561">MPFLRMEVASSEAMGWPWRFWRISGLWWRISGLWWLRIPWIRKQLWKQLWT</sequence>
<keyword evidence="2" id="KW-1185">Reference proteome</keyword>
<dbReference type="EMBL" id="WIXE01015180">
    <property type="protein sequence ID" value="KAK5973662.1"/>
    <property type="molecule type" value="Genomic_DNA"/>
</dbReference>
<name>A0AAN8FGI6_TRICO</name>
<organism evidence="1 2">
    <name type="scientific">Trichostrongylus colubriformis</name>
    <name type="common">Black scour worm</name>
    <dbReference type="NCBI Taxonomy" id="6319"/>
    <lineage>
        <taxon>Eukaryota</taxon>
        <taxon>Metazoa</taxon>
        <taxon>Ecdysozoa</taxon>
        <taxon>Nematoda</taxon>
        <taxon>Chromadorea</taxon>
        <taxon>Rhabditida</taxon>
        <taxon>Rhabditina</taxon>
        <taxon>Rhabditomorpha</taxon>
        <taxon>Strongyloidea</taxon>
        <taxon>Trichostrongylidae</taxon>
        <taxon>Trichostrongylus</taxon>
    </lineage>
</organism>